<dbReference type="EMBL" id="REGN01002039">
    <property type="protein sequence ID" value="RNA30822.1"/>
    <property type="molecule type" value="Genomic_DNA"/>
</dbReference>
<protein>
    <submittedName>
        <fullName evidence="2">Uncharacterized protein</fullName>
    </submittedName>
</protein>
<comment type="caution">
    <text evidence="2">The sequence shown here is derived from an EMBL/GenBank/DDBJ whole genome shotgun (WGS) entry which is preliminary data.</text>
</comment>
<gene>
    <name evidence="2" type="ORF">BpHYR1_037370</name>
</gene>
<proteinExistence type="predicted"/>
<dbReference type="AlphaFoldDB" id="A0A3M7S4Y4"/>
<evidence type="ECO:0000313" key="3">
    <source>
        <dbReference type="Proteomes" id="UP000276133"/>
    </source>
</evidence>
<evidence type="ECO:0000256" key="1">
    <source>
        <dbReference type="SAM" id="Phobius"/>
    </source>
</evidence>
<organism evidence="2 3">
    <name type="scientific">Brachionus plicatilis</name>
    <name type="common">Marine rotifer</name>
    <name type="synonym">Brachionus muelleri</name>
    <dbReference type="NCBI Taxonomy" id="10195"/>
    <lineage>
        <taxon>Eukaryota</taxon>
        <taxon>Metazoa</taxon>
        <taxon>Spiralia</taxon>
        <taxon>Gnathifera</taxon>
        <taxon>Rotifera</taxon>
        <taxon>Eurotatoria</taxon>
        <taxon>Monogononta</taxon>
        <taxon>Pseudotrocha</taxon>
        <taxon>Ploima</taxon>
        <taxon>Brachionidae</taxon>
        <taxon>Brachionus</taxon>
    </lineage>
</organism>
<evidence type="ECO:0000313" key="2">
    <source>
        <dbReference type="EMBL" id="RNA30822.1"/>
    </source>
</evidence>
<accession>A0A3M7S4Y4</accession>
<feature type="transmembrane region" description="Helical" evidence="1">
    <location>
        <begin position="160"/>
        <end position="177"/>
    </location>
</feature>
<keyword evidence="1" id="KW-0472">Membrane</keyword>
<keyword evidence="1" id="KW-0812">Transmembrane</keyword>
<keyword evidence="1" id="KW-1133">Transmembrane helix</keyword>
<name>A0A3M7S4Y4_BRAPC</name>
<reference evidence="2 3" key="1">
    <citation type="journal article" date="2018" name="Sci. Rep.">
        <title>Genomic signatures of local adaptation to the degree of environmental predictability in rotifers.</title>
        <authorList>
            <person name="Franch-Gras L."/>
            <person name="Hahn C."/>
            <person name="Garcia-Roger E.M."/>
            <person name="Carmona M.J."/>
            <person name="Serra M."/>
            <person name="Gomez A."/>
        </authorList>
    </citation>
    <scope>NUCLEOTIDE SEQUENCE [LARGE SCALE GENOMIC DNA]</scope>
    <source>
        <strain evidence="2">HYR1</strain>
    </source>
</reference>
<keyword evidence="3" id="KW-1185">Reference proteome</keyword>
<dbReference type="Proteomes" id="UP000276133">
    <property type="component" value="Unassembled WGS sequence"/>
</dbReference>
<sequence>MYSSGSIIGVIFLNYETNRLQKKAIFYLKLVKELYQEYDTFTVIFHKTLLQILVNSFNGTLSKWSDIGLCLTNKQTFFKPQLLNKTNSKALELLMQNLIEYILKVLNKNFLYSLSLYNQELLKLFLNAGISKTRFQLTIVSLKRNPYAHRCKIPLKNRPGWAFIVLEVVVFLFYISHNSFFDN</sequence>